<evidence type="ECO:0000313" key="6">
    <source>
        <dbReference type="Proteomes" id="UP000003374"/>
    </source>
</evidence>
<dbReference type="HOGENOM" id="CLU_029499_5_0_6"/>
<dbReference type="AlphaFoldDB" id="A4BTB6"/>
<keyword evidence="3" id="KW-0460">Magnesium</keyword>
<organism evidence="5 6">
    <name type="scientific">Nitrococcus mobilis Nb-231</name>
    <dbReference type="NCBI Taxonomy" id="314278"/>
    <lineage>
        <taxon>Bacteria</taxon>
        <taxon>Pseudomonadati</taxon>
        <taxon>Pseudomonadota</taxon>
        <taxon>Gammaproteobacteria</taxon>
        <taxon>Chromatiales</taxon>
        <taxon>Ectothiorhodospiraceae</taxon>
        <taxon>Nitrococcus</taxon>
    </lineage>
</organism>
<dbReference type="eggNOG" id="COG1213">
    <property type="taxonomic scope" value="Bacteria"/>
</dbReference>
<keyword evidence="1" id="KW-0808">Transferase</keyword>
<proteinExistence type="predicted"/>
<dbReference type="PANTHER" id="PTHR43584:SF8">
    <property type="entry name" value="N-ACETYLMURAMATE ALPHA-1-PHOSPHATE URIDYLYLTRANSFERASE"/>
    <property type="match status" value="1"/>
</dbReference>
<sequence length="248" mass="27265">MRALILAAGVGRRLAAASHDGPKCLLEFGGETLLARHLRTLDTLGVADIRLCTGFAADRIEAALAESIYSEHVTTTFNPDYRAGSIVSLWCLRKALRDSENVLLMDADVLYAPAMLERLASSERRNCLLLDRDFESGEEPVKICLAGATIVEFGKRLPPALEYTNCGESIGFFHFTPAMAAALADRAEQYIDAGNRAAPYEDALRELILERPSEFGVEDVTGIPWIEIDFPADIERARDEVLPRIHGC</sequence>
<dbReference type="STRING" id="314278.NB231_07607"/>
<gene>
    <name evidence="5" type="ORF">NB231_07607</name>
</gene>
<evidence type="ECO:0000256" key="1">
    <source>
        <dbReference type="ARBA" id="ARBA00022679"/>
    </source>
</evidence>
<dbReference type="Proteomes" id="UP000003374">
    <property type="component" value="Unassembled WGS sequence"/>
</dbReference>
<dbReference type="GO" id="GO:0016779">
    <property type="term" value="F:nucleotidyltransferase activity"/>
    <property type="evidence" value="ECO:0007669"/>
    <property type="project" value="UniProtKB-KW"/>
</dbReference>
<dbReference type="Gene3D" id="3.90.550.10">
    <property type="entry name" value="Spore Coat Polysaccharide Biosynthesis Protein SpsA, Chain A"/>
    <property type="match status" value="1"/>
</dbReference>
<keyword evidence="2" id="KW-0548">Nucleotidyltransferase</keyword>
<dbReference type="CDD" id="cd02523">
    <property type="entry name" value="PC_cytidylyltransferase"/>
    <property type="match status" value="1"/>
</dbReference>
<dbReference type="OrthoDB" id="9788272at2"/>
<evidence type="ECO:0000256" key="2">
    <source>
        <dbReference type="ARBA" id="ARBA00022695"/>
    </source>
</evidence>
<name>A4BTB6_9GAMM</name>
<feature type="domain" description="MobA-like NTP transferase" evidence="4">
    <location>
        <begin position="3"/>
        <end position="123"/>
    </location>
</feature>
<reference evidence="5 6" key="1">
    <citation type="submission" date="2006-02" db="EMBL/GenBank/DDBJ databases">
        <authorList>
            <person name="Waterbury J."/>
            <person name="Ferriera S."/>
            <person name="Johnson J."/>
            <person name="Kravitz S."/>
            <person name="Halpern A."/>
            <person name="Remington K."/>
            <person name="Beeson K."/>
            <person name="Tran B."/>
            <person name="Rogers Y.-H."/>
            <person name="Friedman R."/>
            <person name="Venter J.C."/>
        </authorList>
    </citation>
    <scope>NUCLEOTIDE SEQUENCE [LARGE SCALE GENOMIC DNA]</scope>
    <source>
        <strain evidence="5 6">Nb-231</strain>
    </source>
</reference>
<keyword evidence="6" id="KW-1185">Reference proteome</keyword>
<dbReference type="InterPro" id="IPR050065">
    <property type="entry name" value="GlmU-like"/>
</dbReference>
<dbReference type="InterPro" id="IPR025877">
    <property type="entry name" value="MobA-like_NTP_Trfase"/>
</dbReference>
<evidence type="ECO:0000256" key="3">
    <source>
        <dbReference type="ARBA" id="ARBA00022842"/>
    </source>
</evidence>
<evidence type="ECO:0000259" key="4">
    <source>
        <dbReference type="Pfam" id="PF12804"/>
    </source>
</evidence>
<dbReference type="PANTHER" id="PTHR43584">
    <property type="entry name" value="NUCLEOTIDYL TRANSFERASE"/>
    <property type="match status" value="1"/>
</dbReference>
<dbReference type="InterPro" id="IPR029044">
    <property type="entry name" value="Nucleotide-diphossugar_trans"/>
</dbReference>
<dbReference type="EMBL" id="AAOF01000013">
    <property type="protein sequence ID" value="EAR21018.1"/>
    <property type="molecule type" value="Genomic_DNA"/>
</dbReference>
<evidence type="ECO:0000313" key="5">
    <source>
        <dbReference type="EMBL" id="EAR21018.1"/>
    </source>
</evidence>
<accession>A4BTB6</accession>
<comment type="caution">
    <text evidence="5">The sequence shown here is derived from an EMBL/GenBank/DDBJ whole genome shotgun (WGS) entry which is preliminary data.</text>
</comment>
<dbReference type="SUPFAM" id="SSF53448">
    <property type="entry name" value="Nucleotide-diphospho-sugar transferases"/>
    <property type="match status" value="1"/>
</dbReference>
<dbReference type="RefSeq" id="WP_005001088.1">
    <property type="nucleotide sequence ID" value="NZ_CH672427.1"/>
</dbReference>
<dbReference type="Pfam" id="PF12804">
    <property type="entry name" value="NTP_transf_3"/>
    <property type="match status" value="1"/>
</dbReference>
<protein>
    <recommendedName>
        <fullName evidence="4">MobA-like NTP transferase domain-containing protein</fullName>
    </recommendedName>
</protein>